<protein>
    <recommendedName>
        <fullName evidence="3">CsbD family protein</fullName>
    </recommendedName>
</protein>
<sequence length="118" mass="12473">MRTNDANNYIVGQISRTVFGEVRRAASTKTSRSFLDRIFVSFSDLRGETVKAAKGADKLNGGIGKAEKGSQDLADGLTDAREGAASCPRGSRPSTRAPVTSRTARGRSRTARGRSPAG</sequence>
<reference evidence="2" key="1">
    <citation type="submission" date="2024-06" db="EMBL/GenBank/DDBJ databases">
        <authorList>
            <consortium name="consrtm"/>
            <person name="Uemura M."/>
            <person name="Terahara T."/>
        </authorList>
    </citation>
    <scope>NUCLEOTIDE SEQUENCE</scope>
    <source>
        <strain evidence="2">KM77-8</strain>
    </source>
</reference>
<accession>A0AAT9HTI4</accession>
<name>A0AAT9HTI4_9ACTN</name>
<evidence type="ECO:0000256" key="1">
    <source>
        <dbReference type="SAM" id="MobiDB-lite"/>
    </source>
</evidence>
<evidence type="ECO:0008006" key="3">
    <source>
        <dbReference type="Google" id="ProtNLM"/>
    </source>
</evidence>
<dbReference type="AlphaFoldDB" id="A0AAT9HTI4"/>
<gene>
    <name evidence="2" type="ORF">SHKM778_71500</name>
</gene>
<proteinExistence type="predicted"/>
<feature type="region of interest" description="Disordered" evidence="1">
    <location>
        <begin position="58"/>
        <end position="118"/>
    </location>
</feature>
<evidence type="ECO:0000313" key="2">
    <source>
        <dbReference type="EMBL" id="BFO20762.1"/>
    </source>
</evidence>
<dbReference type="EMBL" id="AP035768">
    <property type="protein sequence ID" value="BFO20762.1"/>
    <property type="molecule type" value="Genomic_DNA"/>
</dbReference>
<reference evidence="2" key="2">
    <citation type="submission" date="2024-07" db="EMBL/GenBank/DDBJ databases">
        <title>Streptomyces haneummycinica sp. nov., a new antibiotic-producing actinobacterium isolated from marine sediment.</title>
        <authorList>
            <person name="Uemura M."/>
            <person name="Hamada M."/>
            <person name="Hirano S."/>
            <person name="Kobayashi K."/>
            <person name="Ohshiro T."/>
            <person name="Kobayashi T."/>
            <person name="Terahara T."/>
        </authorList>
    </citation>
    <scope>NUCLEOTIDE SEQUENCE</scope>
    <source>
        <strain evidence="2">KM77-8</strain>
    </source>
</reference>
<organism evidence="2">
    <name type="scientific">Streptomyces haneummycinicus</name>
    <dbReference type="NCBI Taxonomy" id="3074435"/>
    <lineage>
        <taxon>Bacteria</taxon>
        <taxon>Bacillati</taxon>
        <taxon>Actinomycetota</taxon>
        <taxon>Actinomycetes</taxon>
        <taxon>Kitasatosporales</taxon>
        <taxon>Streptomycetaceae</taxon>
        <taxon>Streptomyces</taxon>
    </lineage>
</organism>